<organism evidence="2 3">
    <name type="scientific">Candidatus Enterocloster faecavium</name>
    <dbReference type="NCBI Taxonomy" id="2838560"/>
    <lineage>
        <taxon>Bacteria</taxon>
        <taxon>Bacillati</taxon>
        <taxon>Bacillota</taxon>
        <taxon>Clostridia</taxon>
        <taxon>Lachnospirales</taxon>
        <taxon>Lachnospiraceae</taxon>
        <taxon>Enterocloster</taxon>
    </lineage>
</organism>
<feature type="compositionally biased region" description="Basic and acidic residues" evidence="1">
    <location>
        <begin position="108"/>
        <end position="123"/>
    </location>
</feature>
<gene>
    <name evidence="2" type="ORF">H9716_02215</name>
</gene>
<reference evidence="2" key="2">
    <citation type="submission" date="2021-04" db="EMBL/GenBank/DDBJ databases">
        <authorList>
            <person name="Gilroy R."/>
        </authorList>
    </citation>
    <scope>NUCLEOTIDE SEQUENCE</scope>
    <source>
        <strain evidence="2">CHK188-4685</strain>
    </source>
</reference>
<dbReference type="Proteomes" id="UP000886804">
    <property type="component" value="Unassembled WGS sequence"/>
</dbReference>
<evidence type="ECO:0000313" key="3">
    <source>
        <dbReference type="Proteomes" id="UP000886804"/>
    </source>
</evidence>
<protein>
    <submittedName>
        <fullName evidence="2">Uncharacterized protein</fullName>
    </submittedName>
</protein>
<feature type="region of interest" description="Disordered" evidence="1">
    <location>
        <begin position="18"/>
        <end position="38"/>
    </location>
</feature>
<proteinExistence type="predicted"/>
<comment type="caution">
    <text evidence="2">The sequence shown here is derived from an EMBL/GenBank/DDBJ whole genome shotgun (WGS) entry which is preliminary data.</text>
</comment>
<name>A0A9D2L605_9FIRM</name>
<reference evidence="2" key="1">
    <citation type="journal article" date="2021" name="PeerJ">
        <title>Extensive microbial diversity within the chicken gut microbiome revealed by metagenomics and culture.</title>
        <authorList>
            <person name="Gilroy R."/>
            <person name="Ravi A."/>
            <person name="Getino M."/>
            <person name="Pursley I."/>
            <person name="Horton D.L."/>
            <person name="Alikhan N.F."/>
            <person name="Baker D."/>
            <person name="Gharbi K."/>
            <person name="Hall N."/>
            <person name="Watson M."/>
            <person name="Adriaenssens E.M."/>
            <person name="Foster-Nyarko E."/>
            <person name="Jarju S."/>
            <person name="Secka A."/>
            <person name="Antonio M."/>
            <person name="Oren A."/>
            <person name="Chaudhuri R.R."/>
            <person name="La Ragione R."/>
            <person name="Hildebrand F."/>
            <person name="Pallen M.J."/>
        </authorList>
    </citation>
    <scope>NUCLEOTIDE SEQUENCE</scope>
    <source>
        <strain evidence="2">CHK188-4685</strain>
    </source>
</reference>
<evidence type="ECO:0000313" key="2">
    <source>
        <dbReference type="EMBL" id="HJB06662.1"/>
    </source>
</evidence>
<dbReference type="AlphaFoldDB" id="A0A9D2L605"/>
<accession>A0A9D2L605</accession>
<evidence type="ECO:0000256" key="1">
    <source>
        <dbReference type="SAM" id="MobiDB-lite"/>
    </source>
</evidence>
<dbReference type="EMBL" id="DWYS01000028">
    <property type="protein sequence ID" value="HJB06662.1"/>
    <property type="molecule type" value="Genomic_DNA"/>
</dbReference>
<feature type="region of interest" description="Disordered" evidence="1">
    <location>
        <begin position="98"/>
        <end position="168"/>
    </location>
</feature>
<sequence length="168" mass="18902">MANNENLIPFNRRTVSEQREIQSAGGIASGKSRRRTSRMRETMNRIMTMQAEVEGLSDVLRADGGESTYEEIICMAMIKEAMNGNVKAYNAIMATVGQTDKSEEDLEEQRIRTERAKRARDQEVGNDSEENENIASFLKAMNPADPDLEDLFEEDETDAEEAEETGEV</sequence>
<feature type="compositionally biased region" description="Acidic residues" evidence="1">
    <location>
        <begin position="146"/>
        <end position="168"/>
    </location>
</feature>